<sequence>MLWCIGGDFNTVLDPLERRGGGVYNMGSVRSFCSFVLRARVVDLPLHGVSYTWCNNRETTSWARLDRFLVSPWIHSWFPKLMQKGIPRSLSDHNAILIGEESKDWGPGPFRFYDGWL</sequence>
<evidence type="ECO:0000313" key="1">
    <source>
        <dbReference type="EMBL" id="KAK3180239.1"/>
    </source>
</evidence>
<evidence type="ECO:0008006" key="3">
    <source>
        <dbReference type="Google" id="ProtNLM"/>
    </source>
</evidence>
<dbReference type="PANTHER" id="PTHR33710">
    <property type="entry name" value="BNAC02G09200D PROTEIN"/>
    <property type="match status" value="1"/>
</dbReference>
<accession>A0AAE0DQF7</accession>
<organism evidence="1 2">
    <name type="scientific">Dipteronia sinensis</name>
    <dbReference type="NCBI Taxonomy" id="43782"/>
    <lineage>
        <taxon>Eukaryota</taxon>
        <taxon>Viridiplantae</taxon>
        <taxon>Streptophyta</taxon>
        <taxon>Embryophyta</taxon>
        <taxon>Tracheophyta</taxon>
        <taxon>Spermatophyta</taxon>
        <taxon>Magnoliopsida</taxon>
        <taxon>eudicotyledons</taxon>
        <taxon>Gunneridae</taxon>
        <taxon>Pentapetalae</taxon>
        <taxon>rosids</taxon>
        <taxon>malvids</taxon>
        <taxon>Sapindales</taxon>
        <taxon>Sapindaceae</taxon>
        <taxon>Hippocastanoideae</taxon>
        <taxon>Acereae</taxon>
        <taxon>Dipteronia</taxon>
    </lineage>
</organism>
<evidence type="ECO:0000313" key="2">
    <source>
        <dbReference type="Proteomes" id="UP001281410"/>
    </source>
</evidence>
<comment type="caution">
    <text evidence="1">The sequence shown here is derived from an EMBL/GenBank/DDBJ whole genome shotgun (WGS) entry which is preliminary data.</text>
</comment>
<dbReference type="InterPro" id="IPR036691">
    <property type="entry name" value="Endo/exonu/phosph_ase_sf"/>
</dbReference>
<reference evidence="1" key="1">
    <citation type="journal article" date="2023" name="Plant J.">
        <title>Genome sequences and population genomics provide insights into the demographic history, inbreeding, and mutation load of two 'living fossil' tree species of Dipteronia.</title>
        <authorList>
            <person name="Feng Y."/>
            <person name="Comes H.P."/>
            <person name="Chen J."/>
            <person name="Zhu S."/>
            <person name="Lu R."/>
            <person name="Zhang X."/>
            <person name="Li P."/>
            <person name="Qiu J."/>
            <person name="Olsen K.M."/>
            <person name="Qiu Y."/>
        </authorList>
    </citation>
    <scope>NUCLEOTIDE SEQUENCE</scope>
    <source>
        <strain evidence="1">NBL</strain>
    </source>
</reference>
<dbReference type="PANTHER" id="PTHR33710:SF64">
    <property type="entry name" value="ENDONUCLEASE_EXONUCLEASE_PHOSPHATASE DOMAIN-CONTAINING PROTEIN"/>
    <property type="match status" value="1"/>
</dbReference>
<gene>
    <name evidence="1" type="ORF">Dsin_000128</name>
</gene>
<dbReference type="Proteomes" id="UP001281410">
    <property type="component" value="Unassembled WGS sequence"/>
</dbReference>
<dbReference type="EMBL" id="JANJYJ010000117">
    <property type="protein sequence ID" value="KAK3180239.1"/>
    <property type="molecule type" value="Genomic_DNA"/>
</dbReference>
<dbReference type="AlphaFoldDB" id="A0AAE0DQF7"/>
<dbReference type="Gene3D" id="3.60.10.10">
    <property type="entry name" value="Endonuclease/exonuclease/phosphatase"/>
    <property type="match status" value="1"/>
</dbReference>
<protein>
    <recommendedName>
        <fullName evidence="3">Endonuclease/exonuclease/phosphatase domain-containing protein</fullName>
    </recommendedName>
</protein>
<keyword evidence="2" id="KW-1185">Reference proteome</keyword>
<name>A0AAE0DQF7_9ROSI</name>
<dbReference type="SUPFAM" id="SSF56219">
    <property type="entry name" value="DNase I-like"/>
    <property type="match status" value="1"/>
</dbReference>
<proteinExistence type="predicted"/>